<organism evidence="1 2">
    <name type="scientific">Desulfosporosinus lacus DSM 15449</name>
    <dbReference type="NCBI Taxonomy" id="1121420"/>
    <lineage>
        <taxon>Bacteria</taxon>
        <taxon>Bacillati</taxon>
        <taxon>Bacillota</taxon>
        <taxon>Clostridia</taxon>
        <taxon>Eubacteriales</taxon>
        <taxon>Desulfitobacteriaceae</taxon>
        <taxon>Desulfosporosinus</taxon>
    </lineage>
</organism>
<accession>A0A1M6BBZ5</accession>
<name>A0A1M6BBZ5_9FIRM</name>
<sequence length="301" mass="35565">MLPTSYAENAYWFKFQNMKLSNMKKGYILFLRKKAERIVYNPYDIGDRLITDSLKFGKALSEGLSETAKINGALGLARKYGLLGVLSFTEYRTHKEDSFDSGWTIALVGDDGGFMGEKSFQKYIYEYFPLPDRQPPIEFDQDVQKSFLQYNINYSERVGWIARKAHDLYRNFKHITDFKNTMEIENLPDKEYMDKLFDCRFKIKNIDFAICYDEQKGAYLNWEADNLQKMLDIIYALKLIDKKTGLSTCENCKTPFFKHRKDMKYCSDDFGNSYRVYRGLSEFIQLHINARFTFESRRLDH</sequence>
<proteinExistence type="predicted"/>
<keyword evidence="2" id="KW-1185">Reference proteome</keyword>
<reference evidence="2" key="1">
    <citation type="submission" date="2016-11" db="EMBL/GenBank/DDBJ databases">
        <authorList>
            <person name="Varghese N."/>
            <person name="Submissions S."/>
        </authorList>
    </citation>
    <scope>NUCLEOTIDE SEQUENCE [LARGE SCALE GENOMIC DNA]</scope>
    <source>
        <strain evidence="2">DSM 15449</strain>
    </source>
</reference>
<gene>
    <name evidence="1" type="ORF">SAMN02746098_04140</name>
</gene>
<protein>
    <submittedName>
        <fullName evidence="1">Uncharacterized protein</fullName>
    </submittedName>
</protein>
<dbReference type="AlphaFoldDB" id="A0A1M6BBZ5"/>
<dbReference type="RefSeq" id="WP_159436959.1">
    <property type="nucleotide sequence ID" value="NZ_FQXJ01000018.1"/>
</dbReference>
<evidence type="ECO:0000313" key="2">
    <source>
        <dbReference type="Proteomes" id="UP000183954"/>
    </source>
</evidence>
<dbReference type="EMBL" id="FQXJ01000018">
    <property type="protein sequence ID" value="SHI46242.1"/>
    <property type="molecule type" value="Genomic_DNA"/>
</dbReference>
<dbReference type="Proteomes" id="UP000183954">
    <property type="component" value="Unassembled WGS sequence"/>
</dbReference>
<evidence type="ECO:0000313" key="1">
    <source>
        <dbReference type="EMBL" id="SHI46242.1"/>
    </source>
</evidence>